<dbReference type="GO" id="GO:0120147">
    <property type="term" value="F:formylglycine-generating oxidase activity"/>
    <property type="evidence" value="ECO:0007669"/>
    <property type="project" value="TreeGrafter"/>
</dbReference>
<dbReference type="SMART" id="SM00382">
    <property type="entry name" value="AAA"/>
    <property type="match status" value="1"/>
</dbReference>
<evidence type="ECO:0000256" key="1">
    <source>
        <dbReference type="SAM" id="MobiDB-lite"/>
    </source>
</evidence>
<feature type="domain" description="NACHT" evidence="2">
    <location>
        <begin position="284"/>
        <end position="435"/>
    </location>
</feature>
<dbReference type="Gene3D" id="3.40.50.300">
    <property type="entry name" value="P-loop containing nucleotide triphosphate hydrolases"/>
    <property type="match status" value="1"/>
</dbReference>
<sequence>MTTNKLFLASSSEFCEERKEFELCISRKNKALRPRGVVIEVVLWEDFLNAMSKTRLQDEYNQAIRECDLFVTLVGSKVGRYTDEEFETAHAQFKATGRPLIFTYFKDVQISYASVNRADMASLWAFEDKLKLLEHFPTRYTNTDQLKHEFNQQLDKLLASGSIRVASHQPEQSQKSPKVDAGPTAGRAYPVDGYLRWLRSYTESIELRGIERAGGALVVSLPLEAAYVPLRARPIPRPGDAQDKMAAQSLPRPRSRGDAGEKTEPDERERDSDIDLNQVLGLGNRLVIIGGPGSGKTTVLLHMAWALASSLLTGQAEPAQSRLGLAVVATSELPLPIFVPLASFARFRRERPANAPARERTLTHFISYHLIRKQADVDLPDDFFVQLLRDGRPVILLLDGLDEVANEEERAEVRASVEELVSGQERMRVVVTCRTIAYRSGGTALGVRFREIAVQPLDFEQHVVPMVRQAYACIHPQDADLRSERVQELLGGIRRLEDDRRTRLGDDAQVLVDSPLMVRLLLIVHVNNRTLPDGRAELFDKAISALLQVDYGREQADIRELASDWKVFRDMAQHLAFHMHQQGRDQGREIGERALQKVLREEAEFRPHIDLFLSHARQRGSVLEERQGAYRFIHLAFQEFLVARYLREVTGDEGREAILAVLGDRLDDPWWREPILLLAGYRASNAAKSARDFLGALARVGGEPNAQFSAAELAGTAALSDLECGEATRGGCARRIVELLADESTLRAAMPVVRARAGDVLSALGDPRFDQERFWLPADEMLGFVRIAADPEFRIGTRKVDVERVAKIVGREVDDREINDAPTPTPEYLIARYPVTVAQFRAFVEAAHYEIGDADSLRNPDSRAVQWVSWHEAIAYCEWLNEQLAGSPLFEGSDAGRLVRQHQWRLALPSELEWEKAARGGLRGAVFSWGNDVDPSRANYADSGIGDTSAVGCFMANDFGLYDMIGNAFEWTRSLYKPYPYHPDDGREDLRAADDVPRVVRGGSWGSPRYLARCAYRSWGVPGYRSRYFGFRVVLRSSPVE</sequence>
<gene>
    <name evidence="3" type="ORF">DVS81_06805</name>
</gene>
<dbReference type="EMBL" id="QPGA01000009">
    <property type="protein sequence ID" value="RDE51210.1"/>
    <property type="molecule type" value="Genomic_DNA"/>
</dbReference>
<accession>A0A369XPB5</accession>
<dbReference type="Pfam" id="PF03781">
    <property type="entry name" value="FGE-sulfatase"/>
    <property type="match status" value="1"/>
</dbReference>
<feature type="region of interest" description="Disordered" evidence="1">
    <location>
        <begin position="233"/>
        <end position="274"/>
    </location>
</feature>
<protein>
    <submittedName>
        <fullName evidence="3">NACHT domain-containing protein</fullName>
    </submittedName>
</protein>
<dbReference type="InterPro" id="IPR003593">
    <property type="entry name" value="AAA+_ATPase"/>
</dbReference>
<dbReference type="Proteomes" id="UP000253831">
    <property type="component" value="Unassembled WGS sequence"/>
</dbReference>
<dbReference type="AlphaFoldDB" id="A0A369XPB5"/>
<feature type="region of interest" description="Disordered" evidence="1">
    <location>
        <begin position="166"/>
        <end position="185"/>
    </location>
</feature>
<proteinExistence type="predicted"/>
<dbReference type="InterPro" id="IPR016187">
    <property type="entry name" value="CTDL_fold"/>
</dbReference>
<dbReference type="InterPro" id="IPR051043">
    <property type="entry name" value="Sulfatase_Mod_Factor_Kinase"/>
</dbReference>
<evidence type="ECO:0000313" key="3">
    <source>
        <dbReference type="EMBL" id="RDE51210.1"/>
    </source>
</evidence>
<dbReference type="InterPro" id="IPR007111">
    <property type="entry name" value="NACHT_NTPase"/>
</dbReference>
<dbReference type="InterPro" id="IPR027417">
    <property type="entry name" value="P-loop_NTPase"/>
</dbReference>
<reference evidence="3 4" key="1">
    <citation type="submission" date="2018-05" db="EMBL/GenBank/DDBJ databases">
        <title>Integrated omic analyses show evidence that a Ca. Accumulibacter phosphatis strain performs denitrification under micro-aerobic conditions.</title>
        <authorList>
            <person name="Camejo P.Y."/>
            <person name="Katherine M.D."/>
            <person name="Daniel N.R."/>
        </authorList>
    </citation>
    <scope>NUCLEOTIDE SEQUENCE [LARGE SCALE GENOMIC DNA]</scope>
    <source>
        <strain evidence="3">UW-LDO-IC</strain>
    </source>
</reference>
<dbReference type="SUPFAM" id="SSF52540">
    <property type="entry name" value="P-loop containing nucleoside triphosphate hydrolases"/>
    <property type="match status" value="1"/>
</dbReference>
<dbReference type="SUPFAM" id="SSF56436">
    <property type="entry name" value="C-type lectin-like"/>
    <property type="match status" value="1"/>
</dbReference>
<evidence type="ECO:0000259" key="2">
    <source>
        <dbReference type="PROSITE" id="PS50837"/>
    </source>
</evidence>
<dbReference type="InterPro" id="IPR042095">
    <property type="entry name" value="SUMF_sf"/>
</dbReference>
<dbReference type="PANTHER" id="PTHR23150">
    <property type="entry name" value="SULFATASE MODIFYING FACTOR 1, 2"/>
    <property type="match status" value="1"/>
</dbReference>
<dbReference type="PANTHER" id="PTHR23150:SF19">
    <property type="entry name" value="FORMYLGLYCINE-GENERATING ENZYME"/>
    <property type="match status" value="1"/>
</dbReference>
<comment type="caution">
    <text evidence="3">The sequence shown here is derived from an EMBL/GenBank/DDBJ whole genome shotgun (WGS) entry which is preliminary data.</text>
</comment>
<dbReference type="PROSITE" id="PS50837">
    <property type="entry name" value="NACHT"/>
    <property type="match status" value="1"/>
</dbReference>
<name>A0A369XPB5_9PROT</name>
<organism evidence="3 4">
    <name type="scientific">Candidatus Accumulibacter meliphilus</name>
    <dbReference type="NCBI Taxonomy" id="2211374"/>
    <lineage>
        <taxon>Bacteria</taxon>
        <taxon>Pseudomonadati</taxon>
        <taxon>Pseudomonadota</taxon>
        <taxon>Betaproteobacteria</taxon>
        <taxon>Candidatus Accumulibacter</taxon>
    </lineage>
</organism>
<dbReference type="InterPro" id="IPR005532">
    <property type="entry name" value="SUMF_dom"/>
</dbReference>
<dbReference type="Gene3D" id="3.90.1580.10">
    <property type="entry name" value="paralog of FGE (formylglycine-generating enzyme)"/>
    <property type="match status" value="1"/>
</dbReference>
<evidence type="ECO:0000313" key="4">
    <source>
        <dbReference type="Proteomes" id="UP000253831"/>
    </source>
</evidence>
<feature type="compositionally biased region" description="Basic and acidic residues" evidence="1">
    <location>
        <begin position="255"/>
        <end position="273"/>
    </location>
</feature>